<evidence type="ECO:0000256" key="1">
    <source>
        <dbReference type="ARBA" id="ARBA00010702"/>
    </source>
</evidence>
<protein>
    <recommendedName>
        <fullName evidence="4">ADP-ribosylglycohydrolase</fullName>
    </recommendedName>
</protein>
<dbReference type="GO" id="GO:0016787">
    <property type="term" value="F:hydrolase activity"/>
    <property type="evidence" value="ECO:0007669"/>
    <property type="project" value="UniProtKB-KW"/>
</dbReference>
<reference evidence="3" key="1">
    <citation type="journal article" date="2020" name="Nature">
        <title>Giant virus diversity and host interactions through global metagenomics.</title>
        <authorList>
            <person name="Schulz F."/>
            <person name="Roux S."/>
            <person name="Paez-Espino D."/>
            <person name="Jungbluth S."/>
            <person name="Walsh D.A."/>
            <person name="Denef V.J."/>
            <person name="McMahon K.D."/>
            <person name="Konstantinidis K.T."/>
            <person name="Eloe-Fadrosh E.A."/>
            <person name="Kyrpides N.C."/>
            <person name="Woyke T."/>
        </authorList>
    </citation>
    <scope>NUCLEOTIDE SEQUENCE</scope>
    <source>
        <strain evidence="3">GVMAG-M-3300023179-27</strain>
    </source>
</reference>
<sequence length="370" mass="42045">MQNDIETKYIATMVLHALGDTIGFKNGDWELFKNSTNLKTVLELIFEFIDLGGINGINLEGWNVSDDTIFHIAIAKSLLSFSGKFDRDSMVTIKEHMIDAYNRIIDDEDKKGINRFMGEATGKAIATWTEDTDRSTEQLDVFTGGNGCAMRNLAIGLAYNGEKNRDMLIDFSIKTSMITHNHPYGFLGGLVSALFTAYAIEGIKIEKWPFLMIDVLNSPKVKSYINRDDDDVYFAYKKYVRCWITYLEQRFQDNKKIKTRSHTNMLFRARYYYENFTKEDRGINQIGASGLSVMIMAYDSLLDCDGKWEKLVFYAILNPGDSDTVGAIAGGLYGAVYGFGDVPENMLKYLEDKDTLIKLGKELHVRFNKV</sequence>
<organism evidence="3">
    <name type="scientific">viral metagenome</name>
    <dbReference type="NCBI Taxonomy" id="1070528"/>
    <lineage>
        <taxon>unclassified sequences</taxon>
        <taxon>metagenomes</taxon>
        <taxon>organismal metagenomes</taxon>
    </lineage>
</organism>
<comment type="similarity">
    <text evidence="1">Belongs to the ADP-ribosylglycohydrolase family.</text>
</comment>
<keyword evidence="2" id="KW-0378">Hydrolase</keyword>
<dbReference type="InterPro" id="IPR050792">
    <property type="entry name" value="ADP-ribosylglycohydrolase"/>
</dbReference>
<dbReference type="SUPFAM" id="SSF101478">
    <property type="entry name" value="ADP-ribosylglycohydrolase"/>
    <property type="match status" value="1"/>
</dbReference>
<dbReference type="InterPro" id="IPR005502">
    <property type="entry name" value="Ribosyl_crysJ1"/>
</dbReference>
<evidence type="ECO:0000256" key="2">
    <source>
        <dbReference type="ARBA" id="ARBA00022801"/>
    </source>
</evidence>
<evidence type="ECO:0000313" key="3">
    <source>
        <dbReference type="EMBL" id="QHT25632.1"/>
    </source>
</evidence>
<dbReference type="Gene3D" id="1.10.4080.10">
    <property type="entry name" value="ADP-ribosylation/Crystallin J1"/>
    <property type="match status" value="1"/>
</dbReference>
<dbReference type="InterPro" id="IPR036705">
    <property type="entry name" value="Ribosyl_crysJ1_sf"/>
</dbReference>
<dbReference type="EMBL" id="MN739773">
    <property type="protein sequence ID" value="QHT25632.1"/>
    <property type="molecule type" value="Genomic_DNA"/>
</dbReference>
<dbReference type="PANTHER" id="PTHR16222">
    <property type="entry name" value="ADP-RIBOSYLGLYCOHYDROLASE"/>
    <property type="match status" value="1"/>
</dbReference>
<evidence type="ECO:0008006" key="4">
    <source>
        <dbReference type="Google" id="ProtNLM"/>
    </source>
</evidence>
<proteinExistence type="inferred from homology"/>
<dbReference type="Pfam" id="PF03747">
    <property type="entry name" value="ADP_ribosyl_GH"/>
    <property type="match status" value="1"/>
</dbReference>
<dbReference type="AlphaFoldDB" id="A0A6C0EA61"/>
<dbReference type="PANTHER" id="PTHR16222:SF26">
    <property type="entry name" value="ADP-RIBOSYLHYDROLASE ARH1"/>
    <property type="match status" value="1"/>
</dbReference>
<name>A0A6C0EA61_9ZZZZ</name>
<accession>A0A6C0EA61</accession>